<accession>A0A2H0WM92</accession>
<reference evidence="11" key="1">
    <citation type="submission" date="2017-09" db="EMBL/GenBank/DDBJ databases">
        <title>Depth-based differentiation of microbial function through sediment-hosted aquifers and enrichment of novel symbionts in the deep terrestrial subsurface.</title>
        <authorList>
            <person name="Probst A.J."/>
            <person name="Ladd B."/>
            <person name="Jarett J.K."/>
            <person name="Geller-Mcgrath D.E."/>
            <person name="Sieber C.M.K."/>
            <person name="Emerson J.B."/>
            <person name="Anantharaman K."/>
            <person name="Thomas B.C."/>
            <person name="Malmstrom R."/>
            <person name="Stieglmeier M."/>
            <person name="Klingl A."/>
            <person name="Woyke T."/>
            <person name="Ryan C.M."/>
            <person name="Banfield J.F."/>
        </authorList>
    </citation>
    <scope>NUCLEOTIDE SEQUENCE [LARGE SCALE GENOMIC DNA]</scope>
</reference>
<dbReference type="Proteomes" id="UP000230353">
    <property type="component" value="Unassembled WGS sequence"/>
</dbReference>
<dbReference type="PANTHER" id="PTHR11735:SF6">
    <property type="entry name" value="TRNA N6-ADENOSINE THREONYLCARBAMOYLTRANSFERASE, MITOCHONDRIAL"/>
    <property type="match status" value="1"/>
</dbReference>
<feature type="domain" description="Gcp-like" evidence="9">
    <location>
        <begin position="31"/>
        <end position="335"/>
    </location>
</feature>
<evidence type="ECO:0000259" key="9">
    <source>
        <dbReference type="Pfam" id="PF00814"/>
    </source>
</evidence>
<keyword evidence="2 8" id="KW-0808">Transferase</keyword>
<dbReference type="Gene3D" id="3.30.420.40">
    <property type="match status" value="2"/>
</dbReference>
<evidence type="ECO:0000256" key="7">
    <source>
        <dbReference type="ARBA" id="ARBA00048117"/>
    </source>
</evidence>
<evidence type="ECO:0000256" key="6">
    <source>
        <dbReference type="ARBA" id="ARBA00023315"/>
    </source>
</evidence>
<protein>
    <recommendedName>
        <fullName evidence="8">tRNA N6-adenosine threonylcarbamoyltransferase</fullName>
        <ecNumber evidence="8">2.3.1.234</ecNumber>
    </recommendedName>
    <alternativeName>
        <fullName evidence="8">N6-L-threonylcarbamoyladenine synthase</fullName>
        <shortName evidence="8">t(6)A synthase</shortName>
    </alternativeName>
    <alternativeName>
        <fullName evidence="8">t(6)A37 threonylcarbamoyladenosine biosynthesis protein TsaD</fullName>
    </alternativeName>
    <alternativeName>
        <fullName evidence="8">tRNA threonylcarbamoyladenosine biosynthesis protein TsaD</fullName>
    </alternativeName>
</protein>
<dbReference type="NCBIfam" id="TIGR00329">
    <property type="entry name" value="gcp_kae1"/>
    <property type="match status" value="1"/>
</dbReference>
<keyword evidence="6 8" id="KW-0012">Acyltransferase</keyword>
<feature type="binding site" evidence="8">
    <location>
        <position position="180"/>
    </location>
    <ligand>
        <name>substrate</name>
    </ligand>
</feature>
<evidence type="ECO:0000256" key="8">
    <source>
        <dbReference type="HAMAP-Rule" id="MF_01445"/>
    </source>
</evidence>
<comment type="caution">
    <text evidence="8">Lacks conserved residue(s) required for the propagation of feature annotation.</text>
</comment>
<dbReference type="GO" id="GO:0005737">
    <property type="term" value="C:cytoplasm"/>
    <property type="evidence" value="ECO:0007669"/>
    <property type="project" value="UniProtKB-SubCell"/>
</dbReference>
<dbReference type="HAMAP" id="MF_01445">
    <property type="entry name" value="TsaD"/>
    <property type="match status" value="1"/>
</dbReference>
<feature type="binding site" evidence="8">
    <location>
        <position position="122"/>
    </location>
    <ligand>
        <name>Fe cation</name>
        <dbReference type="ChEBI" id="CHEBI:24875"/>
    </ligand>
</feature>
<sequence length="360" mass="39925">MKILAIETSCDETAIAILEIKKTGSKTGFRILSNIVSSQMKLHAKWGGVVPSLAKREHIKNLPIVLKKALKEADLLKPNVNLIAVTNGPGLEPALWTGINFAKELAEKWGKPLIGVNHLEGHLFSVFLKENREFQISNFQFPIIALLVSGGHTQLVLVKDLLKYKILGETRDDAAGEAFDKVARMLNLGYPGGPAIAKTAFQYKVFARPEVLRRQKIELPRPMINSKDYDFSFSGLKTAVLYKVKELEKSDASSFRLHVPEICAEFQQAVIDVLISKTLRAAKEYKTKTIILAGGVAANKELRSQMKKTVQKSINASCFMLPASKYTGDNAAMIALAAYFRYKKMPVKKRAIKAQGNLKI</sequence>
<dbReference type="GO" id="GO:0005506">
    <property type="term" value="F:iron ion binding"/>
    <property type="evidence" value="ECO:0007669"/>
    <property type="project" value="UniProtKB-UniRule"/>
</dbReference>
<keyword evidence="5 8" id="KW-0408">Iron</keyword>
<evidence type="ECO:0000256" key="4">
    <source>
        <dbReference type="ARBA" id="ARBA00022723"/>
    </source>
</evidence>
<dbReference type="SUPFAM" id="SSF53067">
    <property type="entry name" value="Actin-like ATPase domain"/>
    <property type="match status" value="2"/>
</dbReference>
<evidence type="ECO:0000256" key="2">
    <source>
        <dbReference type="ARBA" id="ARBA00022679"/>
    </source>
</evidence>
<dbReference type="FunFam" id="3.30.420.40:FF:000040">
    <property type="entry name" value="tRNA N6-adenosine threonylcarbamoyltransferase"/>
    <property type="match status" value="1"/>
</dbReference>
<dbReference type="AlphaFoldDB" id="A0A2H0WM92"/>
<organism evidence="10 11">
    <name type="scientific">Candidatus Tagabacteria bacterium CG09_land_8_20_14_0_10_41_14</name>
    <dbReference type="NCBI Taxonomy" id="1975021"/>
    <lineage>
        <taxon>Bacteria</taxon>
        <taxon>Candidatus Tagaibacteriota</taxon>
    </lineage>
</organism>
<evidence type="ECO:0000313" key="10">
    <source>
        <dbReference type="EMBL" id="PIS13725.1"/>
    </source>
</evidence>
<dbReference type="PRINTS" id="PR00789">
    <property type="entry name" value="OSIALOPTASE"/>
</dbReference>
<comment type="subcellular location">
    <subcellularLocation>
        <location evidence="8">Cytoplasm</location>
    </subcellularLocation>
</comment>
<dbReference type="GO" id="GO:0061711">
    <property type="term" value="F:tRNA N(6)-L-threonylcarbamoyladenine synthase activity"/>
    <property type="evidence" value="ECO:0007669"/>
    <property type="project" value="UniProtKB-EC"/>
</dbReference>
<comment type="function">
    <text evidence="8">Required for the formation of a threonylcarbamoyl group on adenosine at position 37 (t(6)A37) in tRNAs that read codons beginning with adenine. Is involved in the transfer of the threonylcarbamoyl moiety of threonylcarbamoyl-AMP (TC-AMP) to the N6 group of A37, together with TsaE and TsaB. TsaD likely plays a direct catalytic role in this reaction.</text>
</comment>
<evidence type="ECO:0000256" key="1">
    <source>
        <dbReference type="ARBA" id="ARBA00022490"/>
    </source>
</evidence>
<feature type="binding site" evidence="8">
    <location>
        <position position="329"/>
    </location>
    <ligand>
        <name>Fe cation</name>
        <dbReference type="ChEBI" id="CHEBI:24875"/>
    </ligand>
</feature>
<dbReference type="FunFam" id="3.30.420.40:FF:000012">
    <property type="entry name" value="tRNA N6-adenosine threonylcarbamoyltransferase"/>
    <property type="match status" value="1"/>
</dbReference>
<feature type="binding site" evidence="8">
    <location>
        <position position="193"/>
    </location>
    <ligand>
        <name>substrate</name>
    </ligand>
</feature>
<comment type="catalytic activity">
    <reaction evidence="7 8">
        <text>L-threonylcarbamoyladenylate + adenosine(37) in tRNA = N(6)-L-threonylcarbamoyladenosine(37) in tRNA + AMP + H(+)</text>
        <dbReference type="Rhea" id="RHEA:37059"/>
        <dbReference type="Rhea" id="RHEA-COMP:10162"/>
        <dbReference type="Rhea" id="RHEA-COMP:10163"/>
        <dbReference type="ChEBI" id="CHEBI:15378"/>
        <dbReference type="ChEBI" id="CHEBI:73682"/>
        <dbReference type="ChEBI" id="CHEBI:74411"/>
        <dbReference type="ChEBI" id="CHEBI:74418"/>
        <dbReference type="ChEBI" id="CHEBI:456215"/>
        <dbReference type="EC" id="2.3.1.234"/>
    </reaction>
</comment>
<dbReference type="GO" id="GO:0002949">
    <property type="term" value="P:tRNA threonylcarbamoyladenosine modification"/>
    <property type="evidence" value="ECO:0007669"/>
    <property type="project" value="UniProtKB-UniRule"/>
</dbReference>
<dbReference type="EMBL" id="PEZL01000004">
    <property type="protein sequence ID" value="PIS13725.1"/>
    <property type="molecule type" value="Genomic_DNA"/>
</dbReference>
<comment type="similarity">
    <text evidence="8">Belongs to the KAE1 / TsaD family.</text>
</comment>
<dbReference type="InterPro" id="IPR017861">
    <property type="entry name" value="KAE1/TsaD"/>
</dbReference>
<dbReference type="Pfam" id="PF00814">
    <property type="entry name" value="TsaD"/>
    <property type="match status" value="1"/>
</dbReference>
<keyword evidence="3 8" id="KW-0819">tRNA processing</keyword>
<dbReference type="PANTHER" id="PTHR11735">
    <property type="entry name" value="TRNA N6-ADENOSINE THREONYLCARBAMOYLTRANSFERASE"/>
    <property type="match status" value="1"/>
</dbReference>
<dbReference type="NCBIfam" id="TIGR03723">
    <property type="entry name" value="T6A_TsaD_YgjD"/>
    <property type="match status" value="1"/>
</dbReference>
<dbReference type="EC" id="2.3.1.234" evidence="8"/>
<dbReference type="CDD" id="cd24133">
    <property type="entry name" value="ASKHA_NBD_TsaD_bac"/>
    <property type="match status" value="1"/>
</dbReference>
<feature type="binding site" evidence="8">
    <location>
        <position position="118"/>
    </location>
    <ligand>
        <name>Fe cation</name>
        <dbReference type="ChEBI" id="CHEBI:24875"/>
    </ligand>
</feature>
<comment type="cofactor">
    <cofactor evidence="8">
        <name>Fe(2+)</name>
        <dbReference type="ChEBI" id="CHEBI:29033"/>
    </cofactor>
    <text evidence="8">Binds 1 Fe(2+) ion per subunit.</text>
</comment>
<feature type="binding site" evidence="8">
    <location>
        <begin position="147"/>
        <end position="151"/>
    </location>
    <ligand>
        <name>substrate</name>
    </ligand>
</feature>
<dbReference type="InterPro" id="IPR022450">
    <property type="entry name" value="TsaD"/>
</dbReference>
<keyword evidence="1 8" id="KW-0963">Cytoplasm</keyword>
<name>A0A2H0WM92_9BACT</name>
<evidence type="ECO:0000256" key="3">
    <source>
        <dbReference type="ARBA" id="ARBA00022694"/>
    </source>
</evidence>
<comment type="caution">
    <text evidence="10">The sequence shown here is derived from an EMBL/GenBank/DDBJ whole genome shotgun (WGS) entry which is preliminary data.</text>
</comment>
<evidence type="ECO:0000313" key="11">
    <source>
        <dbReference type="Proteomes" id="UP000230353"/>
    </source>
</evidence>
<proteinExistence type="inferred from homology"/>
<feature type="binding site" evidence="8">
    <location>
        <position position="299"/>
    </location>
    <ligand>
        <name>substrate</name>
    </ligand>
</feature>
<dbReference type="InterPro" id="IPR000905">
    <property type="entry name" value="Gcp-like_dom"/>
</dbReference>
<evidence type="ECO:0000256" key="5">
    <source>
        <dbReference type="ARBA" id="ARBA00023004"/>
    </source>
</evidence>
<keyword evidence="4 8" id="KW-0479">Metal-binding</keyword>
<gene>
    <name evidence="8 10" type="primary">tsaD</name>
    <name evidence="10" type="ORF">COT67_00170</name>
</gene>
<dbReference type="InterPro" id="IPR043129">
    <property type="entry name" value="ATPase_NBD"/>
</dbReference>